<comment type="similarity">
    <text evidence="2">Belongs to the cytochrome P450 family.</text>
</comment>
<feature type="chain" id="PRO_5023054975" evidence="7">
    <location>
        <begin position="17"/>
        <end position="358"/>
    </location>
</feature>
<evidence type="ECO:0000256" key="5">
    <source>
        <dbReference type="ARBA" id="ARBA00023004"/>
    </source>
</evidence>
<dbReference type="CDD" id="cd11041">
    <property type="entry name" value="CYP503A1-like"/>
    <property type="match status" value="1"/>
</dbReference>
<dbReference type="GO" id="GO:0005506">
    <property type="term" value="F:iron ion binding"/>
    <property type="evidence" value="ECO:0007669"/>
    <property type="project" value="InterPro"/>
</dbReference>
<keyword evidence="6" id="KW-0503">Monooxygenase</keyword>
<keyword evidence="5" id="KW-0408">Iron</keyword>
<dbReference type="EMBL" id="ML210256">
    <property type="protein sequence ID" value="TFK21868.1"/>
    <property type="molecule type" value="Genomic_DNA"/>
</dbReference>
<evidence type="ECO:0000313" key="9">
    <source>
        <dbReference type="Proteomes" id="UP000307440"/>
    </source>
</evidence>
<dbReference type="GO" id="GO:0004497">
    <property type="term" value="F:monooxygenase activity"/>
    <property type="evidence" value="ECO:0007669"/>
    <property type="project" value="UniProtKB-KW"/>
</dbReference>
<dbReference type="GO" id="GO:0020037">
    <property type="term" value="F:heme binding"/>
    <property type="evidence" value="ECO:0007669"/>
    <property type="project" value="InterPro"/>
</dbReference>
<dbReference type="Proteomes" id="UP000307440">
    <property type="component" value="Unassembled WGS sequence"/>
</dbReference>
<keyword evidence="7" id="KW-0732">Signal</keyword>
<dbReference type="AlphaFoldDB" id="A0A5C3L108"/>
<dbReference type="InterPro" id="IPR036396">
    <property type="entry name" value="Cyt_P450_sf"/>
</dbReference>
<keyword evidence="4" id="KW-0560">Oxidoreductase</keyword>
<dbReference type="GO" id="GO:0016705">
    <property type="term" value="F:oxidoreductase activity, acting on paired donors, with incorporation or reduction of molecular oxygen"/>
    <property type="evidence" value="ECO:0007669"/>
    <property type="project" value="InterPro"/>
</dbReference>
<dbReference type="InterPro" id="IPR001128">
    <property type="entry name" value="Cyt_P450"/>
</dbReference>
<dbReference type="Pfam" id="PF00067">
    <property type="entry name" value="p450"/>
    <property type="match status" value="1"/>
</dbReference>
<dbReference type="PANTHER" id="PTHR46206">
    <property type="entry name" value="CYTOCHROME P450"/>
    <property type="match status" value="1"/>
</dbReference>
<gene>
    <name evidence="8" type="ORF">FA15DRAFT_758443</name>
</gene>
<evidence type="ECO:0000256" key="6">
    <source>
        <dbReference type="ARBA" id="ARBA00023033"/>
    </source>
</evidence>
<reference evidence="8 9" key="1">
    <citation type="journal article" date="2019" name="Nat. Ecol. Evol.">
        <title>Megaphylogeny resolves global patterns of mushroom evolution.</title>
        <authorList>
            <person name="Varga T."/>
            <person name="Krizsan K."/>
            <person name="Foldi C."/>
            <person name="Dima B."/>
            <person name="Sanchez-Garcia M."/>
            <person name="Sanchez-Ramirez S."/>
            <person name="Szollosi G.J."/>
            <person name="Szarkandi J.G."/>
            <person name="Papp V."/>
            <person name="Albert L."/>
            <person name="Andreopoulos W."/>
            <person name="Angelini C."/>
            <person name="Antonin V."/>
            <person name="Barry K.W."/>
            <person name="Bougher N.L."/>
            <person name="Buchanan P."/>
            <person name="Buyck B."/>
            <person name="Bense V."/>
            <person name="Catcheside P."/>
            <person name="Chovatia M."/>
            <person name="Cooper J."/>
            <person name="Damon W."/>
            <person name="Desjardin D."/>
            <person name="Finy P."/>
            <person name="Geml J."/>
            <person name="Haridas S."/>
            <person name="Hughes K."/>
            <person name="Justo A."/>
            <person name="Karasinski D."/>
            <person name="Kautmanova I."/>
            <person name="Kiss B."/>
            <person name="Kocsube S."/>
            <person name="Kotiranta H."/>
            <person name="LaButti K.M."/>
            <person name="Lechner B.E."/>
            <person name="Liimatainen K."/>
            <person name="Lipzen A."/>
            <person name="Lukacs Z."/>
            <person name="Mihaltcheva S."/>
            <person name="Morgado L.N."/>
            <person name="Niskanen T."/>
            <person name="Noordeloos M.E."/>
            <person name="Ohm R.A."/>
            <person name="Ortiz-Santana B."/>
            <person name="Ovrebo C."/>
            <person name="Racz N."/>
            <person name="Riley R."/>
            <person name="Savchenko A."/>
            <person name="Shiryaev A."/>
            <person name="Soop K."/>
            <person name="Spirin V."/>
            <person name="Szebenyi C."/>
            <person name="Tomsovsky M."/>
            <person name="Tulloss R.E."/>
            <person name="Uehling J."/>
            <person name="Grigoriev I.V."/>
            <person name="Vagvolgyi C."/>
            <person name="Papp T."/>
            <person name="Martin F.M."/>
            <person name="Miettinen O."/>
            <person name="Hibbett D.S."/>
            <person name="Nagy L.G."/>
        </authorList>
    </citation>
    <scope>NUCLEOTIDE SEQUENCE [LARGE SCALE GENOMIC DNA]</scope>
    <source>
        <strain evidence="8 9">CBS 121175</strain>
    </source>
</reference>
<evidence type="ECO:0000256" key="4">
    <source>
        <dbReference type="ARBA" id="ARBA00023002"/>
    </source>
</evidence>
<dbReference type="OrthoDB" id="1844152at2759"/>
<accession>A0A5C3L108</accession>
<proteinExistence type="inferred from homology"/>
<feature type="signal peptide" evidence="7">
    <location>
        <begin position="1"/>
        <end position="16"/>
    </location>
</feature>
<sequence>MIKVPTLFGWMVLIRGEALLTEWRTAPGTLLSGQDAKADVLQMMYTMDPRVVHDGLHLRLARHQLAKATPDLVHLLNEEVVAALKDYIATLPTDSDGWSEFAPHNTVSKIVARASNRMLIGLLLCCNADFIQLSTNYMFEVLRTSTLLRMLPLGARRLVNWFSPMMDPYVAQASKYIVPVIRERREKMAFLNDQYVKPFDLLMWLVDEAEAQGRHTDERILVIYILMFNFIAIHTTSITMSNLISDIAERQECQAILREEARMVTGEFGWGKDALDKLVKLDSFVKESMRLRPIASIMLERFVKQDYTFSNGTTLPEGTLWTLPTRTASTLTQTSLNPGAFAISTKKQAGLPLRLPQA</sequence>
<evidence type="ECO:0000256" key="3">
    <source>
        <dbReference type="ARBA" id="ARBA00022723"/>
    </source>
</evidence>
<dbReference type="Gene3D" id="1.10.630.10">
    <property type="entry name" value="Cytochrome P450"/>
    <property type="match status" value="1"/>
</dbReference>
<protein>
    <submittedName>
        <fullName evidence="8">Cytochrome P450</fullName>
    </submittedName>
</protein>
<evidence type="ECO:0000313" key="8">
    <source>
        <dbReference type="EMBL" id="TFK21868.1"/>
    </source>
</evidence>
<organism evidence="8 9">
    <name type="scientific">Coprinopsis marcescibilis</name>
    <name type="common">Agaric fungus</name>
    <name type="synonym">Psathyrella marcescibilis</name>
    <dbReference type="NCBI Taxonomy" id="230819"/>
    <lineage>
        <taxon>Eukaryota</taxon>
        <taxon>Fungi</taxon>
        <taxon>Dikarya</taxon>
        <taxon>Basidiomycota</taxon>
        <taxon>Agaricomycotina</taxon>
        <taxon>Agaricomycetes</taxon>
        <taxon>Agaricomycetidae</taxon>
        <taxon>Agaricales</taxon>
        <taxon>Agaricineae</taxon>
        <taxon>Psathyrellaceae</taxon>
        <taxon>Coprinopsis</taxon>
    </lineage>
</organism>
<evidence type="ECO:0000256" key="2">
    <source>
        <dbReference type="ARBA" id="ARBA00010617"/>
    </source>
</evidence>
<dbReference type="SUPFAM" id="SSF48264">
    <property type="entry name" value="Cytochrome P450"/>
    <property type="match status" value="1"/>
</dbReference>
<dbReference type="STRING" id="230819.A0A5C3L108"/>
<dbReference type="PANTHER" id="PTHR46206:SF1">
    <property type="entry name" value="P450, PUTATIVE (EUROFUNG)-RELATED"/>
    <property type="match status" value="1"/>
</dbReference>
<evidence type="ECO:0000256" key="1">
    <source>
        <dbReference type="ARBA" id="ARBA00001971"/>
    </source>
</evidence>
<evidence type="ECO:0000256" key="7">
    <source>
        <dbReference type="SAM" id="SignalP"/>
    </source>
</evidence>
<keyword evidence="9" id="KW-1185">Reference proteome</keyword>
<name>A0A5C3L108_COPMA</name>
<comment type="cofactor">
    <cofactor evidence="1">
        <name>heme</name>
        <dbReference type="ChEBI" id="CHEBI:30413"/>
    </cofactor>
</comment>
<keyword evidence="3" id="KW-0479">Metal-binding</keyword>